<comment type="catalytic activity">
    <reaction evidence="9">
        <text>cytidine(34) in elongator tRNA(Met) + acetyl-CoA + ATP + H2O = N(4)-acetylcytidine(34) in elongator tRNA(Met) + ADP + phosphate + CoA + H(+)</text>
        <dbReference type="Rhea" id="RHEA:43788"/>
        <dbReference type="Rhea" id="RHEA-COMP:10693"/>
        <dbReference type="Rhea" id="RHEA-COMP:10694"/>
        <dbReference type="ChEBI" id="CHEBI:15377"/>
        <dbReference type="ChEBI" id="CHEBI:15378"/>
        <dbReference type="ChEBI" id="CHEBI:30616"/>
        <dbReference type="ChEBI" id="CHEBI:43474"/>
        <dbReference type="ChEBI" id="CHEBI:57287"/>
        <dbReference type="ChEBI" id="CHEBI:57288"/>
        <dbReference type="ChEBI" id="CHEBI:74900"/>
        <dbReference type="ChEBI" id="CHEBI:82748"/>
        <dbReference type="ChEBI" id="CHEBI:456216"/>
        <dbReference type="EC" id="2.3.1.193"/>
    </reaction>
</comment>
<evidence type="ECO:0000313" key="12">
    <source>
        <dbReference type="Proteomes" id="UP000186895"/>
    </source>
</evidence>
<dbReference type="InterPro" id="IPR027417">
    <property type="entry name" value="P-loop_NTPase"/>
</dbReference>
<dbReference type="eggNOG" id="COG1444">
    <property type="taxonomic scope" value="Bacteria"/>
</dbReference>
<keyword evidence="4 9" id="KW-0819">tRNA processing</keyword>
<dbReference type="EC" id="2.3.1.193" evidence="9"/>
<accession>A0A1N6UUN7</accession>
<dbReference type="SUPFAM" id="SSF55729">
    <property type="entry name" value="Acyl-CoA N-acyltransferases (Nat)"/>
    <property type="match status" value="1"/>
</dbReference>
<dbReference type="STRING" id="49186.SAMN05421647_107216"/>
<keyword evidence="1 9" id="KW-0963">Cytoplasm</keyword>
<dbReference type="InterPro" id="IPR024914">
    <property type="entry name" value="tRNA_acetyltr_TmcA"/>
</dbReference>
<keyword evidence="12" id="KW-1185">Reference proteome</keyword>
<keyword evidence="7 9" id="KW-0694">RNA-binding</keyword>
<keyword evidence="2 9" id="KW-0820">tRNA-binding</keyword>
<dbReference type="GO" id="GO:1990883">
    <property type="term" value="F:18S rRNA cytidine N-acetyltransferase activity"/>
    <property type="evidence" value="ECO:0007669"/>
    <property type="project" value="TreeGrafter"/>
</dbReference>
<dbReference type="InterPro" id="IPR016181">
    <property type="entry name" value="Acyl_CoA_acyltransferase"/>
</dbReference>
<dbReference type="AlphaFoldDB" id="A0A1N6UUN7"/>
<dbReference type="GO" id="GO:0005524">
    <property type="term" value="F:ATP binding"/>
    <property type="evidence" value="ECO:0007669"/>
    <property type="project" value="UniProtKB-UniRule"/>
</dbReference>
<dbReference type="Gene3D" id="3.40.630.30">
    <property type="match status" value="1"/>
</dbReference>
<dbReference type="InterPro" id="IPR007807">
    <property type="entry name" value="TcmA/NAT10_helicase"/>
</dbReference>
<dbReference type="InterPro" id="IPR000182">
    <property type="entry name" value="GNAT_dom"/>
</dbReference>
<keyword evidence="6 9" id="KW-0067">ATP-binding</keyword>
<comment type="function">
    <text evidence="9">Catalyzes the formation of N(4)-acetylcytidine (ac(4)C) at the wobble position of tRNA(Met), by using acetyl-CoA as an acetyl donor and ATP (or GTP).</text>
</comment>
<comment type="subcellular location">
    <subcellularLocation>
        <location evidence="9">Cytoplasm</location>
    </subcellularLocation>
</comment>
<evidence type="ECO:0000256" key="7">
    <source>
        <dbReference type="ARBA" id="ARBA00022884"/>
    </source>
</evidence>
<evidence type="ECO:0000256" key="3">
    <source>
        <dbReference type="ARBA" id="ARBA00022679"/>
    </source>
</evidence>
<feature type="binding site" evidence="9">
    <location>
        <position position="337"/>
    </location>
    <ligand>
        <name>ATP</name>
        <dbReference type="ChEBI" id="CHEBI:30616"/>
    </ligand>
</feature>
<dbReference type="Gene3D" id="3.40.50.300">
    <property type="entry name" value="P-loop containing nucleotide triphosphate hydrolases"/>
    <property type="match status" value="1"/>
</dbReference>
<dbReference type="Pfam" id="PF05127">
    <property type="entry name" value="NAT10_TcmA_helicase"/>
    <property type="match status" value="1"/>
</dbReference>
<gene>
    <name evidence="9" type="primary">tmcA</name>
    <name evidence="11" type="ORF">SAMN05421647_107216</name>
</gene>
<dbReference type="GO" id="GO:0005737">
    <property type="term" value="C:cytoplasm"/>
    <property type="evidence" value="ECO:0007669"/>
    <property type="project" value="UniProtKB-SubCell"/>
</dbReference>
<keyword evidence="3 9" id="KW-0808">Transferase</keyword>
<protein>
    <recommendedName>
        <fullName evidence="9">tRNA(Met) cytidine acetyltransferase TmcA</fullName>
        <ecNumber evidence="9">2.3.1.193</ecNumber>
    </recommendedName>
</protein>
<feature type="domain" description="N-acetyltransferase" evidence="10">
    <location>
        <begin position="412"/>
        <end position="554"/>
    </location>
</feature>
<evidence type="ECO:0000256" key="9">
    <source>
        <dbReference type="HAMAP-Rule" id="MF_01886"/>
    </source>
</evidence>
<dbReference type="PANTHER" id="PTHR10925">
    <property type="entry name" value="N-ACETYLTRANSFERASE 10"/>
    <property type="match status" value="1"/>
</dbReference>
<evidence type="ECO:0000256" key="4">
    <source>
        <dbReference type="ARBA" id="ARBA00022694"/>
    </source>
</evidence>
<dbReference type="InterPro" id="IPR013562">
    <property type="entry name" value="TmcA/NAT10_N"/>
</dbReference>
<dbReference type="Pfam" id="PF13718">
    <property type="entry name" value="GNAT_acetyltr_2"/>
    <property type="match status" value="2"/>
</dbReference>
<dbReference type="Pfam" id="PF08351">
    <property type="entry name" value="TmcA_N"/>
    <property type="match status" value="1"/>
</dbReference>
<comment type="caution">
    <text evidence="9">Lacks conserved residue(s) required for the propagation of feature annotation.</text>
</comment>
<keyword evidence="8 9" id="KW-0012">Acyltransferase</keyword>
<feature type="binding site" evidence="9">
    <location>
        <position position="181"/>
    </location>
    <ligand>
        <name>ATP</name>
        <dbReference type="ChEBI" id="CHEBI:30616"/>
    </ligand>
</feature>
<evidence type="ECO:0000256" key="5">
    <source>
        <dbReference type="ARBA" id="ARBA00022741"/>
    </source>
</evidence>
<dbReference type="EMBL" id="FTMN01000007">
    <property type="protein sequence ID" value="SIQ68936.1"/>
    <property type="molecule type" value="Genomic_DNA"/>
</dbReference>
<name>A0A1N6UUN7_9GAMM</name>
<reference evidence="11 12" key="1">
    <citation type="submission" date="2017-01" db="EMBL/GenBank/DDBJ databases">
        <authorList>
            <person name="Mah S.A."/>
            <person name="Swanson W.J."/>
            <person name="Moy G.W."/>
            <person name="Vacquier V.D."/>
        </authorList>
    </citation>
    <scope>NUCLEOTIDE SEQUENCE [LARGE SCALE GENOMIC DNA]</scope>
    <source>
        <strain evidence="11 12">DSM 7027</strain>
    </source>
</reference>
<dbReference type="PROSITE" id="PS51186">
    <property type="entry name" value="GNAT"/>
    <property type="match status" value="1"/>
</dbReference>
<dbReference type="RefSeq" id="WP_076464126.1">
    <property type="nucleotide sequence ID" value="NZ_FTMN01000007.1"/>
</dbReference>
<evidence type="ECO:0000256" key="1">
    <source>
        <dbReference type="ARBA" id="ARBA00022490"/>
    </source>
</evidence>
<evidence type="ECO:0000256" key="2">
    <source>
        <dbReference type="ARBA" id="ARBA00022555"/>
    </source>
</evidence>
<dbReference type="GO" id="GO:0002101">
    <property type="term" value="P:tRNA wobble cytosine modification"/>
    <property type="evidence" value="ECO:0007669"/>
    <property type="project" value="UniProtKB-UniRule"/>
</dbReference>
<dbReference type="Gene3D" id="3.40.50.11040">
    <property type="match status" value="1"/>
</dbReference>
<dbReference type="HAMAP" id="MF_01886">
    <property type="entry name" value="tRNA_acetyltr_TmcA"/>
    <property type="match status" value="1"/>
</dbReference>
<dbReference type="GO" id="GO:0051391">
    <property type="term" value="P:tRNA acetylation"/>
    <property type="evidence" value="ECO:0007669"/>
    <property type="project" value="UniProtKB-UniRule"/>
</dbReference>
<evidence type="ECO:0000313" key="11">
    <source>
        <dbReference type="EMBL" id="SIQ68936.1"/>
    </source>
</evidence>
<keyword evidence="5 9" id="KW-0547">Nucleotide-binding</keyword>
<dbReference type="InterPro" id="IPR038321">
    <property type="entry name" value="TmcA_C_sf"/>
</dbReference>
<evidence type="ECO:0000256" key="6">
    <source>
        <dbReference type="ARBA" id="ARBA00022840"/>
    </source>
</evidence>
<proteinExistence type="inferred from homology"/>
<dbReference type="PANTHER" id="PTHR10925:SF5">
    <property type="entry name" value="RNA CYTIDINE ACETYLTRANSFERASE"/>
    <property type="match status" value="1"/>
</dbReference>
<comment type="similarity">
    <text evidence="9">Belongs to the TmcA family.</text>
</comment>
<dbReference type="GO" id="GO:0051392">
    <property type="term" value="F:tRNA cytidine N4-acetyltransferase activity"/>
    <property type="evidence" value="ECO:0007669"/>
    <property type="project" value="UniProtKB-UniRule"/>
</dbReference>
<dbReference type="GO" id="GO:1904812">
    <property type="term" value="P:rRNA acetylation involved in maturation of SSU-rRNA"/>
    <property type="evidence" value="ECO:0007669"/>
    <property type="project" value="TreeGrafter"/>
</dbReference>
<evidence type="ECO:0000256" key="8">
    <source>
        <dbReference type="ARBA" id="ARBA00023315"/>
    </source>
</evidence>
<dbReference type="CDD" id="cd04301">
    <property type="entry name" value="NAT_SF"/>
    <property type="match status" value="1"/>
</dbReference>
<organism evidence="11 12">
    <name type="scientific">Marinobacterium stanieri</name>
    <dbReference type="NCBI Taxonomy" id="49186"/>
    <lineage>
        <taxon>Bacteria</taxon>
        <taxon>Pseudomonadati</taxon>
        <taxon>Pseudomonadota</taxon>
        <taxon>Gammaproteobacteria</taxon>
        <taxon>Oceanospirillales</taxon>
        <taxon>Oceanospirillaceae</taxon>
        <taxon>Marinobacterium</taxon>
    </lineage>
</organism>
<feature type="binding site" evidence="9">
    <location>
        <begin position="479"/>
        <end position="481"/>
    </location>
    <ligand>
        <name>acetyl-CoA</name>
        <dbReference type="ChEBI" id="CHEBI:57288"/>
    </ligand>
</feature>
<dbReference type="Proteomes" id="UP000186895">
    <property type="component" value="Unassembled WGS sequence"/>
</dbReference>
<dbReference type="SUPFAM" id="SSF52540">
    <property type="entry name" value="P-loop containing nucleoside triphosphate hydrolases"/>
    <property type="match status" value="1"/>
</dbReference>
<evidence type="ECO:0000259" key="10">
    <source>
        <dbReference type="PROSITE" id="PS51186"/>
    </source>
</evidence>
<sequence length="689" mass="76392">MSLASFLRRLQHSRQRVLIWAQGPRQLVRDRLERDLLPLLQGEGLLVSDQPLSSLHPIESRQAQIFLGQTLDYLLFDTFAGFNPNAFGQLCGTLRGGGVLVLMTPEPSEWGEFADPEYRSLCVEPYRPEQIRGHFLKYLVGCLQASAHLVQLTPETLVLPEHWPEPEVEVLPEGPCLTGDQADAVQAILHTCQRRRHPLVLTADRGRGKSAALGIAAAELLQQGRSVLVTAPDKAAIASLMAQVELAAPEHSPVLRFMRPDEVLRQVPEAEVLLIDEAAAIPVPVLTELLQRYSHVVFATTLQGYEGNGQGFALRFLKRMRETGQAFTELHLKAPVRWQAPDPLEALCNRLLLLDADAPAPNLSGTPVFEQVDRAELAADSERLSAIFGLLVLAHYRTTPGDLRILLDSPNIDVFALSLEGQPVACALVAREGPLAPELTEAIWEGRRRPRGHLLPQTLVAQEGWGEVAQWQGWRVVRIAVHPSAQQKGLGQRLLQAIERSAKAEGVDYMGASFASEPGLLSFWQQSDYWPVRLGEQRDPVAGSHALLVVKPLSDDVSAWFAEAREWYRQSLLLRLSGQLADLEAVYLPALMRGLNSEPLDASTRERLLGFARANRTLESSLVPLTRLVHASLPLWHLLELSAADQELLCQRILRQQAPSAQLQPVGKKPQLERLRQLCEVLLNRGDAE</sequence>
<dbReference type="Gene3D" id="1.20.120.890">
    <property type="entry name" value="tRNA(Met) cytidine acetyltransferase, tail domain"/>
    <property type="match status" value="1"/>
</dbReference>
<dbReference type="InterPro" id="IPR032672">
    <property type="entry name" value="TmcA/NAT10/Kre33"/>
</dbReference>
<dbReference type="GO" id="GO:0000049">
    <property type="term" value="F:tRNA binding"/>
    <property type="evidence" value="ECO:0007669"/>
    <property type="project" value="UniProtKB-UniRule"/>
</dbReference>